<dbReference type="PROSITE" id="PS50090">
    <property type="entry name" value="MYB_LIKE"/>
    <property type="match status" value="2"/>
</dbReference>
<accession>A0ABP0W1J8</accession>
<gene>
    <name evidence="9" type="ORF">CSSPJE1EN1_LOCUS6125</name>
</gene>
<feature type="compositionally biased region" description="Low complexity" evidence="7">
    <location>
        <begin position="43"/>
        <end position="56"/>
    </location>
</feature>
<protein>
    <recommendedName>
        <fullName evidence="8">Myb-like domain-containing protein</fullName>
    </recommendedName>
</protein>
<reference evidence="9" key="1">
    <citation type="submission" date="2024-02" db="EMBL/GenBank/DDBJ databases">
        <authorList>
            <consortium name="ELIXIR-Norway"/>
            <consortium name="Elixir Norway"/>
        </authorList>
    </citation>
    <scope>NUCLEOTIDE SEQUENCE</scope>
</reference>
<evidence type="ECO:0000313" key="10">
    <source>
        <dbReference type="Proteomes" id="UP001497444"/>
    </source>
</evidence>
<feature type="region of interest" description="Disordered" evidence="7">
    <location>
        <begin position="227"/>
        <end position="321"/>
    </location>
</feature>
<evidence type="ECO:0000256" key="6">
    <source>
        <dbReference type="SAM" id="Coils"/>
    </source>
</evidence>
<keyword evidence="3" id="KW-0238">DNA-binding</keyword>
<dbReference type="InterPro" id="IPR044822">
    <property type="entry name" value="Myb_DNA-bind_4"/>
</dbReference>
<evidence type="ECO:0000259" key="8">
    <source>
        <dbReference type="PROSITE" id="PS50090"/>
    </source>
</evidence>
<dbReference type="EMBL" id="OZ020108">
    <property type="protein sequence ID" value="CAK9260647.1"/>
    <property type="molecule type" value="Genomic_DNA"/>
</dbReference>
<comment type="subcellular location">
    <subcellularLocation>
        <location evidence="1">Nucleus</location>
    </subcellularLocation>
</comment>
<feature type="compositionally biased region" description="Polar residues" evidence="7">
    <location>
        <begin position="131"/>
        <end position="140"/>
    </location>
</feature>
<evidence type="ECO:0000256" key="2">
    <source>
        <dbReference type="ARBA" id="ARBA00023015"/>
    </source>
</evidence>
<evidence type="ECO:0000256" key="3">
    <source>
        <dbReference type="ARBA" id="ARBA00023125"/>
    </source>
</evidence>
<feature type="coiled-coil region" evidence="6">
    <location>
        <begin position="351"/>
        <end position="381"/>
    </location>
</feature>
<feature type="domain" description="Myb-like" evidence="8">
    <location>
        <begin position="156"/>
        <end position="220"/>
    </location>
</feature>
<feature type="compositionally biased region" description="Acidic residues" evidence="7">
    <location>
        <begin position="33"/>
        <end position="42"/>
    </location>
</feature>
<dbReference type="Gene3D" id="1.10.10.60">
    <property type="entry name" value="Homeodomain-like"/>
    <property type="match status" value="2"/>
</dbReference>
<feature type="region of interest" description="Disordered" evidence="7">
    <location>
        <begin position="127"/>
        <end position="165"/>
    </location>
</feature>
<evidence type="ECO:0000256" key="1">
    <source>
        <dbReference type="ARBA" id="ARBA00004123"/>
    </source>
</evidence>
<keyword evidence="10" id="KW-1185">Reference proteome</keyword>
<organism evidence="9 10">
    <name type="scientific">Sphagnum jensenii</name>
    <dbReference type="NCBI Taxonomy" id="128206"/>
    <lineage>
        <taxon>Eukaryota</taxon>
        <taxon>Viridiplantae</taxon>
        <taxon>Streptophyta</taxon>
        <taxon>Embryophyta</taxon>
        <taxon>Bryophyta</taxon>
        <taxon>Sphagnophytina</taxon>
        <taxon>Sphagnopsida</taxon>
        <taxon>Sphagnales</taxon>
        <taxon>Sphagnaceae</taxon>
        <taxon>Sphagnum</taxon>
    </lineage>
</organism>
<feature type="compositionally biased region" description="Low complexity" evidence="7">
    <location>
        <begin position="97"/>
        <end position="109"/>
    </location>
</feature>
<keyword evidence="6" id="KW-0175">Coiled coil</keyword>
<keyword evidence="5" id="KW-0539">Nucleus</keyword>
<feature type="compositionally biased region" description="Basic and acidic residues" evidence="7">
    <location>
        <begin position="251"/>
        <end position="302"/>
    </location>
</feature>
<dbReference type="InterPro" id="IPR001005">
    <property type="entry name" value="SANT/Myb"/>
</dbReference>
<dbReference type="Pfam" id="PF13837">
    <property type="entry name" value="Myb_DNA-bind_4"/>
    <property type="match status" value="2"/>
</dbReference>
<keyword evidence="4" id="KW-0804">Transcription</keyword>
<evidence type="ECO:0000256" key="7">
    <source>
        <dbReference type="SAM" id="MobiDB-lite"/>
    </source>
</evidence>
<dbReference type="CDD" id="cd12203">
    <property type="entry name" value="GT1"/>
    <property type="match status" value="2"/>
</dbReference>
<dbReference type="PANTHER" id="PTHR21654">
    <property type="entry name" value="FI21293P1"/>
    <property type="match status" value="1"/>
</dbReference>
<feature type="compositionally biased region" description="Basic and acidic residues" evidence="7">
    <location>
        <begin position="227"/>
        <end position="243"/>
    </location>
</feature>
<dbReference type="SMART" id="SM00717">
    <property type="entry name" value="SANT"/>
    <property type="match status" value="2"/>
</dbReference>
<keyword evidence="2" id="KW-0805">Transcription regulation</keyword>
<name>A0ABP0W1J8_9BRYO</name>
<evidence type="ECO:0000256" key="4">
    <source>
        <dbReference type="ARBA" id="ARBA00023163"/>
    </source>
</evidence>
<feature type="region of interest" description="Disordered" evidence="7">
    <location>
        <begin position="1"/>
        <end position="109"/>
    </location>
</feature>
<feature type="compositionally biased region" description="Polar residues" evidence="7">
    <location>
        <begin position="79"/>
        <end position="88"/>
    </location>
</feature>
<dbReference type="Proteomes" id="UP001497444">
    <property type="component" value="Chromosome 13"/>
</dbReference>
<sequence length="536" mass="60208">MFSSQSSLPTHLRRAPQATLFHAIQVAEHNGNDEDEDEDEYGADPTPSSSAEPTTTAKEEEEEGGGAGGRGAEGELLEQTVSQSSPTQSRDRSIETSSVAPSSAAAVHSMSMSTLLALSSVQQPELKLLGENNNNRTSGAAATADEEEQKKQREREHKKRSKNWTRPETLHLIRLRAQLEPRFAKSGRKTELWDEIAEALQREHISRDAQQCRDKWEKLTAGYKEVRDGAKDREDNPFYDELHPLLSGKPMKRERERDEYVRDRDSVGGELAKDLSHELGSEAAGREKDYSDGGKRGEGLKYEEEDEEEEGDARGARARKKKRAQKYMAITDVAAVQYVLETMITRQQKLFRELLESMERKEMVREQMRQEKEEKWQAEERAHRSVFHNAMIVLTQKLVGESIGGGGATATTTTTTTTTAAATTAPTIMVVGSPEATQGPKRRSKNWKRAEVLQLIKLRGEMEGRFGKSTRHAPLWDELAELLSVQGIKRDGKQCREKWDKLMAEYKDVSGGKRDQRESPYFAELTSILGRFSEAG</sequence>
<feature type="domain" description="Myb-like" evidence="8">
    <location>
        <begin position="439"/>
        <end position="503"/>
    </location>
</feature>
<proteinExistence type="predicted"/>
<dbReference type="PANTHER" id="PTHR21654:SF84">
    <property type="entry name" value="SI:DKEY-66I24.7"/>
    <property type="match status" value="1"/>
</dbReference>
<evidence type="ECO:0000313" key="9">
    <source>
        <dbReference type="EMBL" id="CAK9260647.1"/>
    </source>
</evidence>
<evidence type="ECO:0000256" key="5">
    <source>
        <dbReference type="ARBA" id="ARBA00023242"/>
    </source>
</evidence>